<dbReference type="Proteomes" id="UP000229056">
    <property type="component" value="Unassembled WGS sequence"/>
</dbReference>
<dbReference type="GO" id="GO:0006412">
    <property type="term" value="P:translation"/>
    <property type="evidence" value="ECO:0007669"/>
    <property type="project" value="UniProtKB-UniRule"/>
</dbReference>
<dbReference type="GO" id="GO:0070181">
    <property type="term" value="F:small ribosomal subunit rRNA binding"/>
    <property type="evidence" value="ECO:0007669"/>
    <property type="project" value="TreeGrafter"/>
</dbReference>
<dbReference type="InterPro" id="IPR036510">
    <property type="entry name" value="Ribosomal_bS20_sf"/>
</dbReference>
<evidence type="ECO:0000256" key="7">
    <source>
        <dbReference type="HAMAP-Rule" id="MF_00500"/>
    </source>
</evidence>
<keyword evidence="4 7" id="KW-0689">Ribosomal protein</keyword>
<dbReference type="GO" id="GO:0003735">
    <property type="term" value="F:structural constituent of ribosome"/>
    <property type="evidence" value="ECO:0007669"/>
    <property type="project" value="InterPro"/>
</dbReference>
<evidence type="ECO:0000256" key="6">
    <source>
        <dbReference type="ARBA" id="ARBA00035136"/>
    </source>
</evidence>
<sequence>MPIKKSAIKALRQTKTRTLRNLKVKRNVKDLVKQSNKLIEAKEATAVEKVKVAIKSIDKAVQKKILKKNTGARKKSRLMKKLNKVAK</sequence>
<organism evidence="8 9">
    <name type="scientific">Candidatus Buchananbacteria bacterium CG10_big_fil_rev_8_21_14_0_10_33_19</name>
    <dbReference type="NCBI Taxonomy" id="1974525"/>
    <lineage>
        <taxon>Bacteria</taxon>
        <taxon>Candidatus Buchananiibacteriota</taxon>
    </lineage>
</organism>
<proteinExistence type="inferred from homology"/>
<dbReference type="SUPFAM" id="SSF46992">
    <property type="entry name" value="Ribosomal protein S20"/>
    <property type="match status" value="1"/>
</dbReference>
<gene>
    <name evidence="7 8" type="primary">rpsT</name>
    <name evidence="8" type="ORF">COT80_00300</name>
</gene>
<protein>
    <recommendedName>
        <fullName evidence="6 7">Small ribosomal subunit protein bS20</fullName>
    </recommendedName>
</protein>
<keyword evidence="3 7" id="KW-0694">RNA-binding</keyword>
<evidence type="ECO:0000256" key="3">
    <source>
        <dbReference type="ARBA" id="ARBA00022884"/>
    </source>
</evidence>
<evidence type="ECO:0000256" key="2">
    <source>
        <dbReference type="ARBA" id="ARBA00022730"/>
    </source>
</evidence>
<comment type="similarity">
    <text evidence="1 7">Belongs to the bacterial ribosomal protein bS20 family.</text>
</comment>
<dbReference type="GO" id="GO:0005829">
    <property type="term" value="C:cytosol"/>
    <property type="evidence" value="ECO:0007669"/>
    <property type="project" value="TreeGrafter"/>
</dbReference>
<accession>A0A2H0W5J3</accession>
<dbReference type="GO" id="GO:0015935">
    <property type="term" value="C:small ribosomal subunit"/>
    <property type="evidence" value="ECO:0007669"/>
    <property type="project" value="TreeGrafter"/>
</dbReference>
<reference evidence="9" key="1">
    <citation type="submission" date="2017-09" db="EMBL/GenBank/DDBJ databases">
        <title>Depth-based differentiation of microbial function through sediment-hosted aquifers and enrichment of novel symbionts in the deep terrestrial subsurface.</title>
        <authorList>
            <person name="Probst A.J."/>
            <person name="Ladd B."/>
            <person name="Jarett J.K."/>
            <person name="Geller-Mcgrath D.E."/>
            <person name="Sieber C.M.K."/>
            <person name="Emerson J.B."/>
            <person name="Anantharaman K."/>
            <person name="Thomas B.C."/>
            <person name="Malmstrom R."/>
            <person name="Stieglmeier M."/>
            <person name="Klingl A."/>
            <person name="Woyke T."/>
            <person name="Ryan C.M."/>
            <person name="Banfield J.F."/>
        </authorList>
    </citation>
    <scope>NUCLEOTIDE SEQUENCE [LARGE SCALE GENOMIC DNA]</scope>
</reference>
<dbReference type="PANTHER" id="PTHR33398:SF1">
    <property type="entry name" value="SMALL RIBOSOMAL SUBUNIT PROTEIN BS20C"/>
    <property type="match status" value="1"/>
</dbReference>
<keyword evidence="5 7" id="KW-0687">Ribonucleoprotein</keyword>
<dbReference type="HAMAP" id="MF_00500">
    <property type="entry name" value="Ribosomal_bS20"/>
    <property type="match status" value="1"/>
</dbReference>
<dbReference type="Gene3D" id="1.20.58.110">
    <property type="entry name" value="Ribosomal protein S20"/>
    <property type="match status" value="1"/>
</dbReference>
<evidence type="ECO:0000313" key="8">
    <source>
        <dbReference type="EMBL" id="PIS06547.1"/>
    </source>
</evidence>
<dbReference type="Pfam" id="PF01649">
    <property type="entry name" value="Ribosomal_S20p"/>
    <property type="match status" value="1"/>
</dbReference>
<evidence type="ECO:0000256" key="4">
    <source>
        <dbReference type="ARBA" id="ARBA00022980"/>
    </source>
</evidence>
<dbReference type="PANTHER" id="PTHR33398">
    <property type="entry name" value="30S RIBOSOMAL PROTEIN S20"/>
    <property type="match status" value="1"/>
</dbReference>
<evidence type="ECO:0000313" key="9">
    <source>
        <dbReference type="Proteomes" id="UP000229056"/>
    </source>
</evidence>
<dbReference type="AlphaFoldDB" id="A0A2H0W5J3"/>
<evidence type="ECO:0000256" key="5">
    <source>
        <dbReference type="ARBA" id="ARBA00023274"/>
    </source>
</evidence>
<comment type="function">
    <text evidence="7">Binds directly to 16S ribosomal RNA.</text>
</comment>
<name>A0A2H0W5J3_9BACT</name>
<dbReference type="InterPro" id="IPR002583">
    <property type="entry name" value="Ribosomal_bS20"/>
</dbReference>
<evidence type="ECO:0000256" key="1">
    <source>
        <dbReference type="ARBA" id="ARBA00007634"/>
    </source>
</evidence>
<dbReference type="EMBL" id="PEZY01000002">
    <property type="protein sequence ID" value="PIS06547.1"/>
    <property type="molecule type" value="Genomic_DNA"/>
</dbReference>
<keyword evidence="2 7" id="KW-0699">rRNA-binding</keyword>
<dbReference type="NCBIfam" id="TIGR00029">
    <property type="entry name" value="S20"/>
    <property type="match status" value="1"/>
</dbReference>
<comment type="caution">
    <text evidence="8">The sequence shown here is derived from an EMBL/GenBank/DDBJ whole genome shotgun (WGS) entry which is preliminary data.</text>
</comment>